<dbReference type="NCBIfam" id="TIGR00791">
    <property type="entry name" value="gntP"/>
    <property type="match status" value="1"/>
</dbReference>
<dbReference type="Proteomes" id="UP000320176">
    <property type="component" value="Unassembled WGS sequence"/>
</dbReference>
<keyword evidence="3" id="KW-1185">Reference proteome</keyword>
<reference evidence="2 3" key="1">
    <citation type="submission" date="2019-02" db="EMBL/GenBank/DDBJ databases">
        <title>Deep-cultivation of Planctomycetes and their phenomic and genomic characterization uncovers novel biology.</title>
        <authorList>
            <person name="Wiegand S."/>
            <person name="Jogler M."/>
            <person name="Boedeker C."/>
            <person name="Pinto D."/>
            <person name="Vollmers J."/>
            <person name="Rivas-Marin E."/>
            <person name="Kohn T."/>
            <person name="Peeters S.H."/>
            <person name="Heuer A."/>
            <person name="Rast P."/>
            <person name="Oberbeckmann S."/>
            <person name="Bunk B."/>
            <person name="Jeske O."/>
            <person name="Meyerdierks A."/>
            <person name="Storesund J.E."/>
            <person name="Kallscheuer N."/>
            <person name="Luecker S."/>
            <person name="Lage O.M."/>
            <person name="Pohl T."/>
            <person name="Merkel B.J."/>
            <person name="Hornburger P."/>
            <person name="Mueller R.-W."/>
            <person name="Bruemmer F."/>
            <person name="Labrenz M."/>
            <person name="Spormann A.M."/>
            <person name="Op Den Camp H."/>
            <person name="Overmann J."/>
            <person name="Amann R."/>
            <person name="Jetten M.S.M."/>
            <person name="Mascher T."/>
            <person name="Medema M.H."/>
            <person name="Devos D.P."/>
            <person name="Kaster A.-K."/>
            <person name="Ovreas L."/>
            <person name="Rohde M."/>
            <person name="Galperin M.Y."/>
            <person name="Jogler C."/>
        </authorList>
    </citation>
    <scope>NUCLEOTIDE SEQUENCE [LARGE SCALE GENOMIC DNA]</scope>
    <source>
        <strain evidence="2 3">Pla52n</strain>
    </source>
</reference>
<dbReference type="GO" id="GO:0005886">
    <property type="term" value="C:plasma membrane"/>
    <property type="evidence" value="ECO:0007669"/>
    <property type="project" value="TreeGrafter"/>
</dbReference>
<dbReference type="EMBL" id="SJPN01000019">
    <property type="protein sequence ID" value="TWT91165.1"/>
    <property type="molecule type" value="Genomic_DNA"/>
</dbReference>
<evidence type="ECO:0000256" key="1">
    <source>
        <dbReference type="SAM" id="Phobius"/>
    </source>
</evidence>
<feature type="transmembrane region" description="Helical" evidence="1">
    <location>
        <begin position="86"/>
        <end position="106"/>
    </location>
</feature>
<sequence length="554" mass="58087">MKGGLRDAFRWLTRKRDLDGPLADFLTCRGVTHRLRPLPQPATSDSDTLPLTAFSSHSLPVTFSASLIAQADASGATDALTQQTPAVGPLIALLVFGIALLLVLILSLKLQAFLSLIVVSVVVAASSKAVNPDAVPLTEVAQTIVNSMGSSLGFIATIIGIGAIFGAILEHSGGTQALANSLVKMFGAKRAPWAMLLTGFIISIPVFLDVALVILAPLLVALARDTKRPFLHFGLPLVAGMAVTHAFVPPTPGPVVVAYMLGVNLGWVIGFGIIVGLPTALICGPWLCERLAKGIELPPLEEAPPAAVDGVGLPSFKLILLLIALPIGLILCNTVIEQMAAASLAEGLDRDTRQAQLQSALAAAPWPKQVMFFLGHPVIALLISTLIALYFLGTRRGVDRATLLEVSTKALGPAGIIILITGAGGVFKGVLKETGITTALEEVFRDSGISVLVLAYLFAVLIRIAQGSATVAMVTAAGLMATFVNGLSQPQLALITIAIAAGATGFSHVNDSGFWMISRYFRMSEAQTLRSWGVLSTVISVVGFCITMLIWQFV</sequence>
<dbReference type="GO" id="GO:0015128">
    <property type="term" value="F:gluconate transmembrane transporter activity"/>
    <property type="evidence" value="ECO:0007669"/>
    <property type="project" value="InterPro"/>
</dbReference>
<keyword evidence="1" id="KW-1133">Transmembrane helix</keyword>
<evidence type="ECO:0000313" key="3">
    <source>
        <dbReference type="Proteomes" id="UP000320176"/>
    </source>
</evidence>
<feature type="transmembrane region" description="Helical" evidence="1">
    <location>
        <begin position="370"/>
        <end position="392"/>
    </location>
</feature>
<feature type="transmembrane region" description="Helical" evidence="1">
    <location>
        <begin position="318"/>
        <end position="336"/>
    </location>
</feature>
<feature type="transmembrane region" description="Helical" evidence="1">
    <location>
        <begin position="443"/>
        <end position="462"/>
    </location>
</feature>
<gene>
    <name evidence="2" type="primary">idnT</name>
    <name evidence="2" type="ORF">Pla52n_67070</name>
</gene>
<dbReference type="AlphaFoldDB" id="A0A5C5ZVK8"/>
<dbReference type="Pfam" id="PF02447">
    <property type="entry name" value="GntP_permease"/>
    <property type="match status" value="1"/>
</dbReference>
<feature type="transmembrane region" description="Helical" evidence="1">
    <location>
        <begin position="531"/>
        <end position="553"/>
    </location>
</feature>
<keyword evidence="1" id="KW-0812">Transmembrane</keyword>
<evidence type="ECO:0000313" key="2">
    <source>
        <dbReference type="EMBL" id="TWT91165.1"/>
    </source>
</evidence>
<feature type="transmembrane region" description="Helical" evidence="1">
    <location>
        <begin position="492"/>
        <end position="510"/>
    </location>
</feature>
<dbReference type="InterPro" id="IPR003474">
    <property type="entry name" value="Glcn_transporter"/>
</dbReference>
<dbReference type="OrthoDB" id="9787129at2"/>
<organism evidence="2 3">
    <name type="scientific">Stieleria varia</name>
    <dbReference type="NCBI Taxonomy" id="2528005"/>
    <lineage>
        <taxon>Bacteria</taxon>
        <taxon>Pseudomonadati</taxon>
        <taxon>Planctomycetota</taxon>
        <taxon>Planctomycetia</taxon>
        <taxon>Pirellulales</taxon>
        <taxon>Pirellulaceae</taxon>
        <taxon>Stieleria</taxon>
    </lineage>
</organism>
<name>A0A5C5ZVK8_9BACT</name>
<dbReference type="PANTHER" id="PTHR30354:SF25">
    <property type="entry name" value="INNER MEMBRANE PERMEASE YGBN"/>
    <property type="match status" value="1"/>
</dbReference>
<accession>A0A5C5ZVK8</accession>
<feature type="transmembrane region" description="Helical" evidence="1">
    <location>
        <begin position="413"/>
        <end position="431"/>
    </location>
</feature>
<feature type="transmembrane region" description="Helical" evidence="1">
    <location>
        <begin position="152"/>
        <end position="173"/>
    </location>
</feature>
<protein>
    <submittedName>
        <fullName evidence="2">Gnt-II system L-idonate transporter</fullName>
    </submittedName>
</protein>
<feature type="transmembrane region" description="Helical" evidence="1">
    <location>
        <begin position="230"/>
        <end position="248"/>
    </location>
</feature>
<dbReference type="PANTHER" id="PTHR30354">
    <property type="entry name" value="GNT FAMILY GLUCONATE TRANSPORTER"/>
    <property type="match status" value="1"/>
</dbReference>
<proteinExistence type="predicted"/>
<feature type="transmembrane region" description="Helical" evidence="1">
    <location>
        <begin position="193"/>
        <end position="223"/>
    </location>
</feature>
<keyword evidence="1" id="KW-0472">Membrane</keyword>
<comment type="caution">
    <text evidence="2">The sequence shown here is derived from an EMBL/GenBank/DDBJ whole genome shotgun (WGS) entry which is preliminary data.</text>
</comment>